<organism evidence="2">
    <name type="scientific">freshwater metagenome</name>
    <dbReference type="NCBI Taxonomy" id="449393"/>
    <lineage>
        <taxon>unclassified sequences</taxon>
        <taxon>metagenomes</taxon>
        <taxon>ecological metagenomes</taxon>
    </lineage>
</organism>
<keyword evidence="1" id="KW-1133">Transmembrane helix</keyword>
<gene>
    <name evidence="2" type="ORF">UFOPK2310_00754</name>
</gene>
<feature type="transmembrane region" description="Helical" evidence="1">
    <location>
        <begin position="103"/>
        <end position="126"/>
    </location>
</feature>
<feature type="transmembrane region" description="Helical" evidence="1">
    <location>
        <begin position="47"/>
        <end position="78"/>
    </location>
</feature>
<name>A0A6J6MH85_9ZZZZ</name>
<keyword evidence="1" id="KW-0472">Membrane</keyword>
<reference evidence="2" key="1">
    <citation type="submission" date="2020-05" db="EMBL/GenBank/DDBJ databases">
        <authorList>
            <person name="Chiriac C."/>
            <person name="Salcher M."/>
            <person name="Ghai R."/>
            <person name="Kavagutti S V."/>
        </authorList>
    </citation>
    <scope>NUCLEOTIDE SEQUENCE</scope>
</reference>
<sequence>MAELSGAAGASAAGASAPFGLLVARLRTAALVTGAGSAAWNNGAIKAALGALLIGAGLASGASATLLDALLAAFFAGFSGDDFSPDVLSGTDFSGDDFSGTDFLVAFLAAFLAGFSATVSLVAAGGPAGRLAARRRGAGVVVGSVLSTIGSYSFRGQAPVSRC</sequence>
<proteinExistence type="predicted"/>
<dbReference type="EMBL" id="CAEZWW010000077">
    <property type="protein sequence ID" value="CAB4673541.1"/>
    <property type="molecule type" value="Genomic_DNA"/>
</dbReference>
<feature type="transmembrane region" description="Helical" evidence="1">
    <location>
        <begin position="6"/>
        <end position="26"/>
    </location>
</feature>
<evidence type="ECO:0000313" key="2">
    <source>
        <dbReference type="EMBL" id="CAB4673541.1"/>
    </source>
</evidence>
<dbReference type="AlphaFoldDB" id="A0A6J6MH85"/>
<keyword evidence="1" id="KW-0812">Transmembrane</keyword>
<accession>A0A6J6MH85</accession>
<protein>
    <submittedName>
        <fullName evidence="2">Unannotated protein</fullName>
    </submittedName>
</protein>
<evidence type="ECO:0000256" key="1">
    <source>
        <dbReference type="SAM" id="Phobius"/>
    </source>
</evidence>